<gene>
    <name evidence="1" type="ORF">HNQ88_000032</name>
</gene>
<name>A0AAE4BQ04_9BACT</name>
<reference evidence="1" key="1">
    <citation type="submission" date="2023-07" db="EMBL/GenBank/DDBJ databases">
        <title>Genomic Encyclopedia of Type Strains, Phase IV (KMG-IV): sequencing the most valuable type-strain genomes for metagenomic binning, comparative biology and taxonomic classification.</title>
        <authorList>
            <person name="Goeker M."/>
        </authorList>
    </citation>
    <scope>NUCLEOTIDE SEQUENCE</scope>
    <source>
        <strain evidence="1">DSM 26174</strain>
    </source>
</reference>
<organism evidence="1 2">
    <name type="scientific">Aureibacter tunicatorum</name>
    <dbReference type="NCBI Taxonomy" id="866807"/>
    <lineage>
        <taxon>Bacteria</taxon>
        <taxon>Pseudomonadati</taxon>
        <taxon>Bacteroidota</taxon>
        <taxon>Cytophagia</taxon>
        <taxon>Cytophagales</taxon>
        <taxon>Persicobacteraceae</taxon>
        <taxon>Aureibacter</taxon>
    </lineage>
</organism>
<dbReference type="SUPFAM" id="SSF56112">
    <property type="entry name" value="Protein kinase-like (PK-like)"/>
    <property type="match status" value="1"/>
</dbReference>
<dbReference type="EMBL" id="JAVDQD010000001">
    <property type="protein sequence ID" value="MDR6237056.1"/>
    <property type="molecule type" value="Genomic_DNA"/>
</dbReference>
<accession>A0AAE4BQ04</accession>
<dbReference type="InterPro" id="IPR011009">
    <property type="entry name" value="Kinase-like_dom_sf"/>
</dbReference>
<dbReference type="RefSeq" id="WP_309936490.1">
    <property type="nucleotide sequence ID" value="NZ_AP025305.1"/>
</dbReference>
<protein>
    <submittedName>
        <fullName evidence="1">Uncharacterized protein</fullName>
    </submittedName>
</protein>
<dbReference type="Proteomes" id="UP001185092">
    <property type="component" value="Unassembled WGS sequence"/>
</dbReference>
<proteinExistence type="predicted"/>
<dbReference type="AlphaFoldDB" id="A0AAE4BQ04"/>
<comment type="caution">
    <text evidence="1">The sequence shown here is derived from an EMBL/GenBank/DDBJ whole genome shotgun (WGS) entry which is preliminary data.</text>
</comment>
<evidence type="ECO:0000313" key="2">
    <source>
        <dbReference type="Proteomes" id="UP001185092"/>
    </source>
</evidence>
<keyword evidence="2" id="KW-1185">Reference proteome</keyword>
<evidence type="ECO:0000313" key="1">
    <source>
        <dbReference type="EMBL" id="MDR6237056.1"/>
    </source>
</evidence>
<sequence>MSGKHGIAKTPHYHDSISIPLQRMLSPDYERPISISRPKQGANGQVFFITDNHGEYVLKLDSRPGTLESEHLSSTIYSQMSYSTAKAPQTLLLYTASPEIRSLQLACQQVRSSTATYLCECLENYQGEFVLVMEKMKGRSLDKENPADNKLMLSPKFRELFGELMAYDILTGNMDRFFAGLNTDNFLYDDETGEVSLIDQTVSALGQKQMIRKIAPETAKLPFDELPEEDDWQVTSYGGFGFHRALPMDEYYRYHEMLSKGYSNELASYAMDASRGMLEVFGESLDTLFIGQLGTSRLAIKLLEIFNDTFGEELEDSQSFERGIIRGILNISKLTSHPEAIDRIQNALTKSTEAEGFEVVKNFVRIGNLTGETKKREKTEKLLVSSSGPKLKLLKKLKKLKRKK</sequence>